<evidence type="ECO:0000256" key="5">
    <source>
        <dbReference type="ARBA" id="ARBA00022555"/>
    </source>
</evidence>
<dbReference type="Pfam" id="PF08389">
    <property type="entry name" value="Xpo1"/>
    <property type="match status" value="1"/>
</dbReference>
<dbReference type="OrthoDB" id="26399at2759"/>
<evidence type="ECO:0000259" key="11">
    <source>
        <dbReference type="Pfam" id="PF08389"/>
    </source>
</evidence>
<name>A0A158QCN4_HYMDI</name>
<comment type="function">
    <text evidence="10">tRNA nucleus export receptor which facilitates tRNA translocation across the nuclear pore complex.</text>
</comment>
<dbReference type="Pfam" id="PF19282">
    <property type="entry name" value="Exportin-T"/>
    <property type="match status" value="2"/>
</dbReference>
<evidence type="ECO:0000256" key="2">
    <source>
        <dbReference type="ARBA" id="ARBA00018928"/>
    </source>
</evidence>
<dbReference type="GO" id="GO:0005643">
    <property type="term" value="C:nuclear pore"/>
    <property type="evidence" value="ECO:0007669"/>
    <property type="project" value="TreeGrafter"/>
</dbReference>
<dbReference type="GO" id="GO:0000049">
    <property type="term" value="F:tRNA binding"/>
    <property type="evidence" value="ECO:0007669"/>
    <property type="project" value="UniProtKB-UniRule"/>
</dbReference>
<accession>A0A158QCN4</accession>
<keyword evidence="3 10" id="KW-0813">Transport</keyword>
<evidence type="ECO:0000256" key="3">
    <source>
        <dbReference type="ARBA" id="ARBA00022448"/>
    </source>
</evidence>
<evidence type="ECO:0000256" key="1">
    <source>
        <dbReference type="ARBA" id="ARBA00004496"/>
    </source>
</evidence>
<evidence type="ECO:0000259" key="12">
    <source>
        <dbReference type="Pfam" id="PF19282"/>
    </source>
</evidence>
<dbReference type="GO" id="GO:0016363">
    <property type="term" value="C:nuclear matrix"/>
    <property type="evidence" value="ECO:0007669"/>
    <property type="project" value="TreeGrafter"/>
</dbReference>
<keyword evidence="5 10" id="KW-0820">tRNA-binding</keyword>
<dbReference type="GO" id="GO:0071528">
    <property type="term" value="P:tRNA re-export from nucleus"/>
    <property type="evidence" value="ECO:0007669"/>
    <property type="project" value="UniProtKB-UniRule"/>
</dbReference>
<evidence type="ECO:0000256" key="7">
    <source>
        <dbReference type="ARBA" id="ARBA00023242"/>
    </source>
</evidence>
<dbReference type="InterPro" id="IPR040017">
    <property type="entry name" value="XPOT"/>
</dbReference>
<sequence>MNDILIELANVDLSTGGATNKTVIDMINQLSSNGNWEHCANFIISNFERASTHGQITNFTGNAAFYACCGSLEKTLKQTPAASAVTSDEVEKMSDFLRKWVKIYITSVGGLISCTILKKKIAQCVGLAVMRYYPQNWPTIFDEILSLFTDCGVYQMRSPISDTNLVLLNLLDIFLELLNELDANAFDRSLNLDEEQFKRTSDVKDAMRASCLPAIIEVLTRVLENLQVTKPREAVLISTCLGVIGRYVLWIDINLIYNEKFLVILRTYVQLTDPFILKSVCFTLQRLFAKGMPDFPDKLSLIMSLWPDLIQKIIEVPFIANALRHTSSNQSLNEVNGREDSEETIALILEFAKLMQMIGSSLIKSYEALAAINPSLNSNTDVSTWQVAHQSCVEKIEISFDIAINLIAYNDGDIAVATATFVEEYLDLLKEKKPAKVQRPNRVDKQLNLTEERVFKLSQLLTVLFDKVKYPTDDPDDDLEEFQSNRKVFIAFIRGIARADSALVLEGIYSLLRHTLSQLPQSNCHVEDINEVTLGRLESALYLFFVVGELYKAPKEGHFADSFEHGPKMREIMSMICASNISSIPFFPIQLNFFEVIGRYERFFSTSPKYLLSVLEAFLDSRGLRNSNIQVRSRCAYLFSRFIKYNKSAFVPHTEQILQQLESLLPIDPTPEIAGSSAINGFRNSSNLNENAPRRLFSVAEQSFLYEACATLIMARAATNDGGGVPESARLFAFLLQPALIQFPEMMRLLAAEKNPEIAEARGSMIKQATDLITRTTRVLPSPANPEPQYVQILMEILNVLVSNLALLPPLPGTPGRGFVCVGVRAYIHRLVGYVGPDCNVLIKPSGSVPNGDADVGHPASDLLLRAIVTATPYLVAITVPNDSSVAIEDQDIRWKELKEHIPLFSQLVLRYKNRCLQALSECLPPLIAGTMSALTEPLDPSQMVAMRERIDLRRSLLQLLQTVGQVLSQDILVALGPDAGNILINLAGLTGDCLQSADAVGMKYGFTFFLTCIQRFAKSEDAFYEGFLLPHLLPLAFLSPARPEFILTDPQFSQTLHEATSCIFAINAARYEWTVVFAVIFILQGEVFQRFLLHTFLPQQNLTQNIIELYIEKLSTLGLKDFQVFVQLTLTLSLTNFFTELLLIIPMILGIPRLAAFKAKPADEAAYSAAPKLTKSRFSPNQTTCGLRRLTQSTNWGRSFLEIHGALEVDTSGALKSGTNLHRNVSSSLG</sequence>
<feature type="domain" description="Exportin-T C-terminal" evidence="12">
    <location>
        <begin position="896"/>
        <end position="1129"/>
    </location>
</feature>
<dbReference type="Proteomes" id="UP000274504">
    <property type="component" value="Unassembled WGS sequence"/>
</dbReference>
<dbReference type="InterPro" id="IPR013598">
    <property type="entry name" value="Exportin-1/Importin-b-like"/>
</dbReference>
<keyword evidence="6 10" id="KW-0694">RNA-binding</keyword>
<evidence type="ECO:0000313" key="14">
    <source>
        <dbReference type="Proteomes" id="UP000274504"/>
    </source>
</evidence>
<reference evidence="13 14" key="2">
    <citation type="submission" date="2018-11" db="EMBL/GenBank/DDBJ databases">
        <authorList>
            <consortium name="Pathogen Informatics"/>
        </authorList>
    </citation>
    <scope>NUCLEOTIDE SEQUENCE [LARGE SCALE GENOMIC DNA]</scope>
</reference>
<dbReference type="GO" id="GO:0031267">
    <property type="term" value="F:small GTPase binding"/>
    <property type="evidence" value="ECO:0007669"/>
    <property type="project" value="InterPro"/>
</dbReference>
<dbReference type="WBParaSite" id="HDID_0000173301-mRNA-1">
    <property type="protein sequence ID" value="HDID_0000173301-mRNA-1"/>
    <property type="gene ID" value="HDID_0000173301"/>
</dbReference>
<dbReference type="Gene3D" id="1.25.10.10">
    <property type="entry name" value="Leucine-rich Repeat Variant"/>
    <property type="match status" value="2"/>
</dbReference>
<proteinExistence type="inferred from homology"/>
<dbReference type="InterPro" id="IPR016024">
    <property type="entry name" value="ARM-type_fold"/>
</dbReference>
<evidence type="ECO:0000256" key="6">
    <source>
        <dbReference type="ARBA" id="ARBA00022884"/>
    </source>
</evidence>
<reference evidence="15" key="1">
    <citation type="submission" date="2016-04" db="UniProtKB">
        <authorList>
            <consortium name="WormBaseParasite"/>
        </authorList>
    </citation>
    <scope>IDENTIFICATION</scope>
</reference>
<evidence type="ECO:0000313" key="13">
    <source>
        <dbReference type="EMBL" id="VDL19195.1"/>
    </source>
</evidence>
<dbReference type="PANTHER" id="PTHR15952">
    <property type="entry name" value="EXPORTIN-T/LOS1"/>
    <property type="match status" value="1"/>
</dbReference>
<evidence type="ECO:0000256" key="8">
    <source>
        <dbReference type="ARBA" id="ARBA00029784"/>
    </source>
</evidence>
<dbReference type="AlphaFoldDB" id="A0A158QCN4"/>
<keyword evidence="4 10" id="KW-0963">Cytoplasm</keyword>
<comment type="subcellular location">
    <subcellularLocation>
        <location evidence="1 10">Cytoplasm</location>
    </subcellularLocation>
    <subcellularLocation>
        <location evidence="10">Nucleus</location>
    </subcellularLocation>
    <text evidence="10">Shuttles between the nucleus and the cytoplasm.</text>
</comment>
<dbReference type="InterPro" id="IPR045546">
    <property type="entry name" value="Exportin-T_C"/>
</dbReference>
<organism evidence="15">
    <name type="scientific">Hymenolepis diminuta</name>
    <name type="common">Rat tapeworm</name>
    <dbReference type="NCBI Taxonomy" id="6216"/>
    <lineage>
        <taxon>Eukaryota</taxon>
        <taxon>Metazoa</taxon>
        <taxon>Spiralia</taxon>
        <taxon>Lophotrochozoa</taxon>
        <taxon>Platyhelminthes</taxon>
        <taxon>Cestoda</taxon>
        <taxon>Eucestoda</taxon>
        <taxon>Cyclophyllidea</taxon>
        <taxon>Hymenolepididae</taxon>
        <taxon>Hymenolepis</taxon>
    </lineage>
</organism>
<dbReference type="PANTHER" id="PTHR15952:SF11">
    <property type="entry name" value="EXPORTIN-T"/>
    <property type="match status" value="1"/>
</dbReference>
<comment type="similarity">
    <text evidence="10">Belongs to the exportin family.</text>
</comment>
<evidence type="ECO:0000256" key="10">
    <source>
        <dbReference type="RuleBase" id="RU366037"/>
    </source>
</evidence>
<evidence type="ECO:0000313" key="15">
    <source>
        <dbReference type="WBParaSite" id="HDID_0000173301-mRNA-1"/>
    </source>
</evidence>
<dbReference type="STRING" id="6216.A0A158QCN4"/>
<evidence type="ECO:0000256" key="4">
    <source>
        <dbReference type="ARBA" id="ARBA00022490"/>
    </source>
</evidence>
<dbReference type="InterPro" id="IPR011989">
    <property type="entry name" value="ARM-like"/>
</dbReference>
<dbReference type="GO" id="GO:0005737">
    <property type="term" value="C:cytoplasm"/>
    <property type="evidence" value="ECO:0007669"/>
    <property type="project" value="UniProtKB-SubCell"/>
</dbReference>
<feature type="domain" description="Exportin-1/Importin-beta-like" evidence="11">
    <location>
        <begin position="116"/>
        <end position="269"/>
    </location>
</feature>
<dbReference type="SUPFAM" id="SSF48371">
    <property type="entry name" value="ARM repeat"/>
    <property type="match status" value="1"/>
</dbReference>
<protein>
    <recommendedName>
        <fullName evidence="2 10">Exportin-T</fullName>
    </recommendedName>
    <alternativeName>
        <fullName evidence="8 10">Exportin(tRNA)</fullName>
    </alternativeName>
    <alternativeName>
        <fullName evidence="9 10">tRNA exportin</fullName>
    </alternativeName>
</protein>
<feature type="domain" description="Exportin-T C-terminal" evidence="12">
    <location>
        <begin position="447"/>
        <end position="717"/>
    </location>
</feature>
<keyword evidence="7 10" id="KW-0539">Nucleus</keyword>
<dbReference type="EMBL" id="UYSG01000351">
    <property type="protein sequence ID" value="VDL19195.1"/>
    <property type="molecule type" value="Genomic_DNA"/>
</dbReference>
<evidence type="ECO:0000256" key="9">
    <source>
        <dbReference type="ARBA" id="ARBA00032199"/>
    </source>
</evidence>
<gene>
    <name evidence="13" type="ORF">HDID_LOCUS1734</name>
</gene>